<keyword evidence="3 4" id="KW-1015">Disulfide bond</keyword>
<dbReference type="Ensembl" id="ENSACAT00000057910.1">
    <property type="protein sequence ID" value="ENSACAP00000033783.1"/>
    <property type="gene ID" value="ENSACAG00000042608.1"/>
</dbReference>
<accession>A0A803TEZ3</accession>
<feature type="domain" description="P-type" evidence="6">
    <location>
        <begin position="130"/>
        <end position="173"/>
    </location>
</feature>
<dbReference type="PROSITE" id="PS51448">
    <property type="entry name" value="P_TREFOIL_2"/>
    <property type="match status" value="4"/>
</dbReference>
<dbReference type="GO" id="GO:0030277">
    <property type="term" value="P:maintenance of gastrointestinal epithelium"/>
    <property type="evidence" value="ECO:0000318"/>
    <property type="project" value="GO_Central"/>
</dbReference>
<protein>
    <recommendedName>
        <fullName evidence="6">P-type domain-containing protein</fullName>
    </recommendedName>
</protein>
<comment type="subcellular location">
    <subcellularLocation>
        <location evidence="1">Secreted</location>
    </subcellularLocation>
</comment>
<feature type="disulfide bond" evidence="4">
    <location>
        <begin position="96"/>
        <end position="111"/>
    </location>
</feature>
<dbReference type="RefSeq" id="XP_062831207.1">
    <property type="nucleotide sequence ID" value="XM_062975137.1"/>
</dbReference>
<dbReference type="InParanoid" id="A0A803TEZ3"/>
<keyword evidence="5" id="KW-0732">Signal</keyword>
<feature type="disulfide bond" evidence="4">
    <location>
        <begin position="182"/>
        <end position="208"/>
    </location>
</feature>
<feature type="chain" id="PRO_5032634358" description="P-type domain-containing protein" evidence="5">
    <location>
        <begin position="23"/>
        <end position="240"/>
    </location>
</feature>
<dbReference type="GeneTree" id="ENSGT00940000161334"/>
<dbReference type="CDD" id="cd00111">
    <property type="entry name" value="Trefoil"/>
    <property type="match status" value="4"/>
</dbReference>
<feature type="domain" description="P-type" evidence="6">
    <location>
        <begin position="180"/>
        <end position="225"/>
    </location>
</feature>
<dbReference type="FunFam" id="4.10.110.10:FF:000006">
    <property type="entry name" value="Trefoil factor 1"/>
    <property type="match status" value="2"/>
</dbReference>
<dbReference type="GeneID" id="100557157"/>
<organism evidence="7 8">
    <name type="scientific">Anolis carolinensis</name>
    <name type="common">Green anole</name>
    <name type="synonym">American chameleon</name>
    <dbReference type="NCBI Taxonomy" id="28377"/>
    <lineage>
        <taxon>Eukaryota</taxon>
        <taxon>Metazoa</taxon>
        <taxon>Chordata</taxon>
        <taxon>Craniata</taxon>
        <taxon>Vertebrata</taxon>
        <taxon>Euteleostomi</taxon>
        <taxon>Lepidosauria</taxon>
        <taxon>Squamata</taxon>
        <taxon>Bifurcata</taxon>
        <taxon>Unidentata</taxon>
        <taxon>Episquamata</taxon>
        <taxon>Toxicofera</taxon>
        <taxon>Iguania</taxon>
        <taxon>Dactyloidae</taxon>
        <taxon>Anolis</taxon>
    </lineage>
</organism>
<dbReference type="InterPro" id="IPR044913">
    <property type="entry name" value="P_trefoil_dom_sf"/>
</dbReference>
<evidence type="ECO:0000313" key="8">
    <source>
        <dbReference type="Proteomes" id="UP000001646"/>
    </source>
</evidence>
<feature type="disulfide bond" evidence="4">
    <location>
        <begin position="192"/>
        <end position="207"/>
    </location>
</feature>
<evidence type="ECO:0000313" key="7">
    <source>
        <dbReference type="Ensembl" id="ENSACAP00000033783.1"/>
    </source>
</evidence>
<feature type="domain" description="P-type" evidence="6">
    <location>
        <begin position="28"/>
        <end position="75"/>
    </location>
</feature>
<keyword evidence="2" id="KW-0964">Secreted</keyword>
<dbReference type="PANTHER" id="PTHR13826:SF14">
    <property type="entry name" value="TREFOIL FACTOR 2"/>
    <property type="match status" value="1"/>
</dbReference>
<feature type="disulfide bond" evidence="4">
    <location>
        <begin position="132"/>
        <end position="158"/>
    </location>
</feature>
<keyword evidence="8" id="KW-1185">Reference proteome</keyword>
<dbReference type="Gene3D" id="4.10.110.10">
    <property type="entry name" value="Spasmolytic Protein, domain 1"/>
    <property type="match status" value="4"/>
</dbReference>
<evidence type="ECO:0000256" key="1">
    <source>
        <dbReference type="ARBA" id="ARBA00004613"/>
    </source>
</evidence>
<gene>
    <name evidence="7" type="primary">LOC100557157</name>
</gene>
<evidence type="ECO:0000256" key="3">
    <source>
        <dbReference type="ARBA" id="ARBA00023157"/>
    </source>
</evidence>
<dbReference type="AlphaFoldDB" id="A0A803TEZ3"/>
<reference evidence="7 8" key="1">
    <citation type="submission" date="2009-12" db="EMBL/GenBank/DDBJ databases">
        <title>The Genome Sequence of Anolis carolinensis (Green Anole Lizard).</title>
        <authorList>
            <consortium name="The Genome Sequencing Platform"/>
            <person name="Di Palma F."/>
            <person name="Alfoldi J."/>
            <person name="Heiman D."/>
            <person name="Young S."/>
            <person name="Grabherr M."/>
            <person name="Johnson J."/>
            <person name="Lander E.S."/>
            <person name="Lindblad-Toh K."/>
        </authorList>
    </citation>
    <scope>NUCLEOTIDE SEQUENCE [LARGE SCALE GENOMIC DNA]</scope>
    <source>
        <strain evidence="7 8">JBL SC #1</strain>
    </source>
</reference>
<feature type="disulfide bond" evidence="4">
    <location>
        <begin position="152"/>
        <end position="169"/>
    </location>
</feature>
<reference evidence="7" key="2">
    <citation type="submission" date="2025-08" db="UniProtKB">
        <authorList>
            <consortium name="Ensembl"/>
        </authorList>
    </citation>
    <scope>IDENTIFICATION</scope>
</reference>
<name>A0A803TEZ3_ANOCA</name>
<dbReference type="SMART" id="SM00018">
    <property type="entry name" value="PD"/>
    <property type="match status" value="4"/>
</dbReference>
<dbReference type="PANTHER" id="PTHR13826">
    <property type="entry name" value="INTESTINAL TREFOIL FACTOR-RELATED"/>
    <property type="match status" value="1"/>
</dbReference>
<dbReference type="InterPro" id="IPR017957">
    <property type="entry name" value="P_trefoil_CS"/>
</dbReference>
<feature type="disulfide bond" evidence="4">
    <location>
        <begin position="142"/>
        <end position="157"/>
    </location>
</feature>
<feature type="disulfide bond" evidence="4">
    <location>
        <begin position="54"/>
        <end position="71"/>
    </location>
</feature>
<dbReference type="InterPro" id="IPR017994">
    <property type="entry name" value="P_trefoil_chordata"/>
</dbReference>
<reference evidence="7" key="3">
    <citation type="submission" date="2025-09" db="UniProtKB">
        <authorList>
            <consortium name="Ensembl"/>
        </authorList>
    </citation>
    <scope>IDENTIFICATION</scope>
</reference>
<feature type="domain" description="P-type" evidence="6">
    <location>
        <begin position="84"/>
        <end position="124"/>
    </location>
</feature>
<evidence type="ECO:0000256" key="4">
    <source>
        <dbReference type="PROSITE-ProRule" id="PRU00779"/>
    </source>
</evidence>
<proteinExistence type="predicted"/>
<dbReference type="Pfam" id="PF00088">
    <property type="entry name" value="Trefoil"/>
    <property type="match status" value="4"/>
</dbReference>
<dbReference type="PRINTS" id="PR00680">
    <property type="entry name" value="PTREFOIL"/>
</dbReference>
<sequence>MEFKTYRLLFAALCLPFLCCQSKDHPPYACQCLMNPKERKNCDSTSAGITAEECTASGCCFDSTVPDVPWCFKPSGERVSLHYANKMIKKEARMQCGYEGISHKRCKRIGCCFDRTVSMCFHPPEASGSQQCLMDISAREECGYPGITAEECQEKGCCFNSYVVSTRWCFRPLSDQGHVRMCGMAPKKRVQCGYAGISADECLGKGCCYEHYQYAPKVPWCFEPSEKEGNFSVRMEMENL</sequence>
<dbReference type="SUPFAM" id="SSF57492">
    <property type="entry name" value="Trefoil"/>
    <property type="match status" value="4"/>
</dbReference>
<evidence type="ECO:0000256" key="5">
    <source>
        <dbReference type="SAM" id="SignalP"/>
    </source>
</evidence>
<comment type="caution">
    <text evidence="4">Lacks conserved residue(s) required for the propagation of feature annotation.</text>
</comment>
<dbReference type="InterPro" id="IPR000519">
    <property type="entry name" value="P_trefoil_dom"/>
</dbReference>
<evidence type="ECO:0000256" key="2">
    <source>
        <dbReference type="ARBA" id="ARBA00022525"/>
    </source>
</evidence>
<evidence type="ECO:0000259" key="6">
    <source>
        <dbReference type="PROSITE" id="PS51448"/>
    </source>
</evidence>
<dbReference type="PROSITE" id="PS00025">
    <property type="entry name" value="P_TREFOIL_1"/>
    <property type="match status" value="2"/>
</dbReference>
<feature type="signal peptide" evidence="5">
    <location>
        <begin position="1"/>
        <end position="22"/>
    </location>
</feature>
<dbReference type="Proteomes" id="UP000001646">
    <property type="component" value="Chromosome 3"/>
</dbReference>
<dbReference type="FunFam" id="4.10.110.10:FF:000005">
    <property type="entry name" value="Trefoil factor 2"/>
    <property type="match status" value="1"/>
</dbReference>
<dbReference type="GO" id="GO:0005615">
    <property type="term" value="C:extracellular space"/>
    <property type="evidence" value="ECO:0000318"/>
    <property type="project" value="GO_Central"/>
</dbReference>
<dbReference type="RefSeq" id="XP_062831208.1">
    <property type="nucleotide sequence ID" value="XM_062975138.1"/>
</dbReference>